<dbReference type="InterPro" id="IPR045338">
    <property type="entry name" value="DUF6535"/>
</dbReference>
<keyword evidence="1" id="KW-1133">Transmembrane helix</keyword>
<keyword evidence="1" id="KW-0812">Transmembrane</keyword>
<evidence type="ECO:0000313" key="3">
    <source>
        <dbReference type="EMBL" id="PBK71130.1"/>
    </source>
</evidence>
<evidence type="ECO:0000313" key="4">
    <source>
        <dbReference type="Proteomes" id="UP000218334"/>
    </source>
</evidence>
<feature type="transmembrane region" description="Helical" evidence="1">
    <location>
        <begin position="99"/>
        <end position="125"/>
    </location>
</feature>
<dbReference type="Pfam" id="PF20153">
    <property type="entry name" value="DUF6535"/>
    <property type="match status" value="1"/>
</dbReference>
<evidence type="ECO:0000259" key="2">
    <source>
        <dbReference type="Pfam" id="PF20153"/>
    </source>
</evidence>
<sequence length="836" mass="94889">MPDCHIPTLLFEILKATVSNDSQISIPPFPTAFSSRSRSDEWMHSLWFSSLTLSLITALVAVLVKQWLHQYVAVVSDSSARDRARIRHMRYAGLQTWQVPMIIGLLPVLLYVSLALFFAGLAIFLFSLNMKVAWLVSIIGAATYMAYIIALILPLIHPYCPYKVPLTFYVHRLYQFVNDYLIPHIVLMQHCLYTHMFGRCDSLTTEEEWREDFIQNRPRIPALKEIEYKHVQECTEKVDVQSLLWLHSSTSNTSVHQSVLQAISGMTSNTLGCLPGKYVSTFKLSLHRQIEDIKSLALSPGTNSGLDELELYCRALSLLCSHPIGDCSTEQLKMVLYSTTSTEKASAFFLGILRGPQRSSLTLHSVVWKILVDATISSPPISSGALELELELMEILTSFSGGSESGDFTTIDKPTDEMRQHILGNVSPSWGHHRIQFPTTTISYIRIDTTIAFVSSIQHRFRNSVYVSDRKQQIEASLAIIKHTGLLIPMLDRKEADMVLDALYSLLCSETFAVVGDLRALVHRIFMIFYDHRPQFESSILSQSLFYIRGSLFGSITYQCYLRSIAGDDGSSENDTILPILEHFLLFCWSIYEDTALTDLPRLPTFNDRHGILAFSYLYPLTLLHYGDEQLPDHFRIDSLVETMLLLIKGHNESILYGWAQLPIMRCVWLECLPRLVQWSLGEQFRQWDFLKRVLAIVVIERLQSTLGYCDDKESLPQYDYEVYMIVANELPWLHEVSSSECESDGEPNAVEYSQVAAHLKFQEFLNSVHPSQEDVENAYSHLHREIPGVTGLLKALRVTVDKIGNSVRLLENADSTAIISSSPGHEELRQAARVN</sequence>
<name>A0A2H3BN94_9AGAR</name>
<feature type="transmembrane region" description="Helical" evidence="1">
    <location>
        <begin position="46"/>
        <end position="68"/>
    </location>
</feature>
<keyword evidence="1" id="KW-0472">Membrane</keyword>
<dbReference type="EMBL" id="KZ293424">
    <property type="protein sequence ID" value="PBK71130.1"/>
    <property type="molecule type" value="Genomic_DNA"/>
</dbReference>
<reference evidence="4" key="1">
    <citation type="journal article" date="2017" name="Nat. Ecol. Evol.">
        <title>Genome expansion and lineage-specific genetic innovations in the forest pathogenic fungi Armillaria.</title>
        <authorList>
            <person name="Sipos G."/>
            <person name="Prasanna A.N."/>
            <person name="Walter M.C."/>
            <person name="O'Connor E."/>
            <person name="Balint B."/>
            <person name="Krizsan K."/>
            <person name="Kiss B."/>
            <person name="Hess J."/>
            <person name="Varga T."/>
            <person name="Slot J."/>
            <person name="Riley R."/>
            <person name="Boka B."/>
            <person name="Rigling D."/>
            <person name="Barry K."/>
            <person name="Lee J."/>
            <person name="Mihaltcheva S."/>
            <person name="LaButti K."/>
            <person name="Lipzen A."/>
            <person name="Waldron R."/>
            <person name="Moloney N.M."/>
            <person name="Sperisen C."/>
            <person name="Kredics L."/>
            <person name="Vagvoelgyi C."/>
            <person name="Patrignani A."/>
            <person name="Fitzpatrick D."/>
            <person name="Nagy I."/>
            <person name="Doyle S."/>
            <person name="Anderson J.B."/>
            <person name="Grigoriev I.V."/>
            <person name="Gueldener U."/>
            <person name="Muensterkoetter M."/>
            <person name="Nagy L.G."/>
        </authorList>
    </citation>
    <scope>NUCLEOTIDE SEQUENCE [LARGE SCALE GENOMIC DNA]</scope>
    <source>
        <strain evidence="4">28-4</strain>
    </source>
</reference>
<accession>A0A2H3BN94</accession>
<protein>
    <recommendedName>
        <fullName evidence="2">DUF6535 domain-containing protein</fullName>
    </recommendedName>
</protein>
<gene>
    <name evidence="3" type="ORF">ARMSODRAFT_1017058</name>
</gene>
<proteinExistence type="predicted"/>
<evidence type="ECO:0000256" key="1">
    <source>
        <dbReference type="SAM" id="Phobius"/>
    </source>
</evidence>
<dbReference type="AlphaFoldDB" id="A0A2H3BN94"/>
<feature type="domain" description="DUF6535" evidence="2">
    <location>
        <begin position="8"/>
        <end position="127"/>
    </location>
</feature>
<keyword evidence="4" id="KW-1185">Reference proteome</keyword>
<organism evidence="3 4">
    <name type="scientific">Armillaria solidipes</name>
    <dbReference type="NCBI Taxonomy" id="1076256"/>
    <lineage>
        <taxon>Eukaryota</taxon>
        <taxon>Fungi</taxon>
        <taxon>Dikarya</taxon>
        <taxon>Basidiomycota</taxon>
        <taxon>Agaricomycotina</taxon>
        <taxon>Agaricomycetes</taxon>
        <taxon>Agaricomycetidae</taxon>
        <taxon>Agaricales</taxon>
        <taxon>Marasmiineae</taxon>
        <taxon>Physalacriaceae</taxon>
        <taxon>Armillaria</taxon>
    </lineage>
</organism>
<feature type="transmembrane region" description="Helical" evidence="1">
    <location>
        <begin position="132"/>
        <end position="156"/>
    </location>
</feature>
<dbReference type="Proteomes" id="UP000218334">
    <property type="component" value="Unassembled WGS sequence"/>
</dbReference>
<dbReference type="STRING" id="1076256.A0A2H3BN94"/>